<evidence type="ECO:0000313" key="2">
    <source>
        <dbReference type="Proteomes" id="UP000229434"/>
    </source>
</evidence>
<name>A0A2N9XXR8_9NEIS</name>
<comment type="caution">
    <text evidence="1">The sequence shown here is derived from an EMBL/GenBank/DDBJ whole genome shotgun (WGS) entry which is preliminary data.</text>
</comment>
<dbReference type="AlphaFoldDB" id="A0A2N9XXR8"/>
<organism evidence="1 2">
    <name type="scientific">Snodgrassella alvi</name>
    <dbReference type="NCBI Taxonomy" id="1196083"/>
    <lineage>
        <taxon>Bacteria</taxon>
        <taxon>Pseudomonadati</taxon>
        <taxon>Pseudomonadota</taxon>
        <taxon>Betaproteobacteria</taxon>
        <taxon>Neisseriales</taxon>
        <taxon>Neisseriaceae</taxon>
        <taxon>Snodgrassella</taxon>
    </lineage>
</organism>
<proteinExistence type="predicted"/>
<gene>
    <name evidence="1" type="ORF">BHC49_07290</name>
</gene>
<dbReference type="Proteomes" id="UP000229434">
    <property type="component" value="Unassembled WGS sequence"/>
</dbReference>
<dbReference type="EMBL" id="MEIS01000108">
    <property type="protein sequence ID" value="PIT54871.1"/>
    <property type="molecule type" value="Genomic_DNA"/>
</dbReference>
<accession>A0A2N9XXR8</accession>
<reference evidence="1" key="1">
    <citation type="journal article" date="2017" name="MBio">
        <title>Type VI secretion-mediated competition in the bee gut microbiome.</title>
        <authorList>
            <person name="Steele M.I."/>
            <person name="Kwong W.K."/>
            <person name="Powell J.E."/>
            <person name="Whiteley M."/>
            <person name="Moran N.A."/>
        </authorList>
    </citation>
    <scope>NUCLEOTIDE SEQUENCE [LARGE SCALE GENOMIC DNA]</scope>
    <source>
        <strain evidence="1">Nev3CBA3</strain>
    </source>
</reference>
<evidence type="ECO:0000313" key="1">
    <source>
        <dbReference type="EMBL" id="PIT54871.1"/>
    </source>
</evidence>
<sequence>MYADPYGLWRLDKAWEFIYDTTGWVPSQGFVNCLAGYRGYMSFGVSEWLRDKANVGGADK</sequence>
<protein>
    <submittedName>
        <fullName evidence="1">Uncharacterized protein</fullName>
    </submittedName>
</protein>